<proteinExistence type="predicted"/>
<dbReference type="AlphaFoldDB" id="A0A7M4EFE1"/>
<dbReference type="GO" id="GO:0005829">
    <property type="term" value="C:cytosol"/>
    <property type="evidence" value="ECO:0007669"/>
    <property type="project" value="Ensembl"/>
</dbReference>
<evidence type="ECO:0000313" key="2">
    <source>
        <dbReference type="Ensembl" id="ENSCPRP00005008500.1"/>
    </source>
</evidence>
<dbReference type="Ensembl" id="ENSCPRT00005010014.1">
    <property type="protein sequence ID" value="ENSCPRP00005008500.1"/>
    <property type="gene ID" value="ENSCPRG00005006076.1"/>
</dbReference>
<reference evidence="2" key="1">
    <citation type="submission" date="2025-08" db="UniProtKB">
        <authorList>
            <consortium name="Ensembl"/>
        </authorList>
    </citation>
    <scope>IDENTIFICATION</scope>
</reference>
<feature type="region of interest" description="Disordered" evidence="1">
    <location>
        <begin position="1"/>
        <end position="33"/>
    </location>
</feature>
<dbReference type="GeneTree" id="ENSGT00390000013770"/>
<evidence type="ECO:0000256" key="1">
    <source>
        <dbReference type="SAM" id="MobiDB-lite"/>
    </source>
</evidence>
<dbReference type="GO" id="GO:0005654">
    <property type="term" value="C:nucleoplasm"/>
    <property type="evidence" value="ECO:0007669"/>
    <property type="project" value="Ensembl"/>
</dbReference>
<gene>
    <name evidence="2" type="primary">COMMD5</name>
</gene>
<protein>
    <submittedName>
        <fullName evidence="2">COMM domain containing 5</fullName>
    </submittedName>
</protein>
<reference evidence="2" key="2">
    <citation type="submission" date="2025-09" db="UniProtKB">
        <authorList>
            <consortium name="Ensembl"/>
        </authorList>
    </citation>
    <scope>IDENTIFICATION</scope>
</reference>
<feature type="compositionally biased region" description="Low complexity" evidence="1">
    <location>
        <begin position="21"/>
        <end position="30"/>
    </location>
</feature>
<organism evidence="2 3">
    <name type="scientific">Crocodylus porosus</name>
    <name type="common">Saltwater crocodile</name>
    <name type="synonym">Estuarine crocodile</name>
    <dbReference type="NCBI Taxonomy" id="8502"/>
    <lineage>
        <taxon>Eukaryota</taxon>
        <taxon>Metazoa</taxon>
        <taxon>Chordata</taxon>
        <taxon>Craniata</taxon>
        <taxon>Vertebrata</taxon>
        <taxon>Euteleostomi</taxon>
        <taxon>Archelosauria</taxon>
        <taxon>Archosauria</taxon>
        <taxon>Crocodylia</taxon>
        <taxon>Longirostres</taxon>
        <taxon>Crocodylidae</taxon>
        <taxon>Crocodylus</taxon>
    </lineage>
</organism>
<sequence>MRSAQPRERAHGTAPRPPRPKMAAAGKAAPLSSRDGDLGGGFLGARLPAAVGAMARSLRQLDRDIFRRLLAVTVSALEGNDCKDSVRRIAENADLSEQQLAVLISGMYTLLREALRLPLPTFKQEVFKEDLKDLRIPDDFIADFASVVFGNRRPVLETTTLKQANSLPRVKDFQWRVDVAISTSLPLGIFLYHLAAASAERYCFQLWCLSVPDLALAASVDRTSPELAGPCIAAVHFNAAEAFEWGSSSF</sequence>
<accession>A0A7M4EFE1</accession>
<dbReference type="InterPro" id="IPR037357">
    <property type="entry name" value="COMMD5"/>
</dbReference>
<feature type="compositionally biased region" description="Basic and acidic residues" evidence="1">
    <location>
        <begin position="1"/>
        <end position="11"/>
    </location>
</feature>
<name>A0A7M4EFE1_CROPO</name>
<evidence type="ECO:0000313" key="3">
    <source>
        <dbReference type="Proteomes" id="UP000594220"/>
    </source>
</evidence>
<keyword evidence="3" id="KW-1185">Reference proteome</keyword>
<dbReference type="Proteomes" id="UP000594220">
    <property type="component" value="Unplaced"/>
</dbReference>
<dbReference type="PANTHER" id="PTHR15666:SF1">
    <property type="entry name" value="COMM DOMAIN-CONTAINING PROTEIN 5"/>
    <property type="match status" value="1"/>
</dbReference>
<dbReference type="PANTHER" id="PTHR15666">
    <property type="entry name" value="COMM DOMAIN CONTAINING PROTEIN 5"/>
    <property type="match status" value="1"/>
</dbReference>